<reference evidence="2" key="1">
    <citation type="journal article" date="2019" name="Int. J. Syst. Evol. Microbiol.">
        <title>The Global Catalogue of Microorganisms (GCM) 10K type strain sequencing project: providing services to taxonomists for standard genome sequencing and annotation.</title>
        <authorList>
            <consortium name="The Broad Institute Genomics Platform"/>
            <consortium name="The Broad Institute Genome Sequencing Center for Infectious Disease"/>
            <person name="Wu L."/>
            <person name="Ma J."/>
        </authorList>
    </citation>
    <scope>NUCLEOTIDE SEQUENCE [LARGE SCALE GENOMIC DNA]</scope>
    <source>
        <strain evidence="2">JCM 4816</strain>
    </source>
</reference>
<protein>
    <submittedName>
        <fullName evidence="1">Uncharacterized protein</fullName>
    </submittedName>
</protein>
<comment type="caution">
    <text evidence="1">The sequence shown here is derived from an EMBL/GenBank/DDBJ whole genome shotgun (WGS) entry which is preliminary data.</text>
</comment>
<evidence type="ECO:0000313" key="1">
    <source>
        <dbReference type="EMBL" id="GAA3505002.1"/>
    </source>
</evidence>
<dbReference type="EMBL" id="BAAAXF010000082">
    <property type="protein sequence ID" value="GAA3505002.1"/>
    <property type="molecule type" value="Genomic_DNA"/>
</dbReference>
<dbReference type="Proteomes" id="UP001501455">
    <property type="component" value="Unassembled WGS sequence"/>
</dbReference>
<name>A0ABP6UED9_9ACTN</name>
<gene>
    <name evidence="1" type="ORF">GCM10019016_121150</name>
</gene>
<proteinExistence type="predicted"/>
<keyword evidence="2" id="KW-1185">Reference proteome</keyword>
<dbReference type="RefSeq" id="WP_345585509.1">
    <property type="nucleotide sequence ID" value="NZ_BAAAXF010000082.1"/>
</dbReference>
<sequence length="346" mass="36564">MEEGFRLGEIRCPSGTLVVIDGGHLGTWSGETSPAEIDPALFGVDDAETAADVLASVDFAVVGPDASEAARSFGRQPGAMFHDVPASRAAGLGTMFEDHCRASGLDARLEALPSREPHARRAHRTASEGGGGFLVFGVPVVAVGGMPCDRDLPVLASRVEPGDGTGRRWSEIRVQLGEGPVESSVPLGDVGVDWARVLFGDADALGAWQHDEAADGLADVAFWGADAEEAAVVFRAPELGEPGEEGVRGWTGLALAEAVDKARALMDWKEETGRRMRVDYRPHSHPWQVMRQIRASELETGTVDIGDARLLCTMTTWGDGLFPVSAELDASGSVVAVRVSFPGAVR</sequence>
<organism evidence="1 2">
    <name type="scientific">Streptomyces prasinosporus</name>
    <dbReference type="NCBI Taxonomy" id="68256"/>
    <lineage>
        <taxon>Bacteria</taxon>
        <taxon>Bacillati</taxon>
        <taxon>Actinomycetota</taxon>
        <taxon>Actinomycetes</taxon>
        <taxon>Kitasatosporales</taxon>
        <taxon>Streptomycetaceae</taxon>
        <taxon>Streptomyces</taxon>
        <taxon>Streptomyces albogriseolus group</taxon>
    </lineage>
</organism>
<evidence type="ECO:0000313" key="2">
    <source>
        <dbReference type="Proteomes" id="UP001501455"/>
    </source>
</evidence>
<accession>A0ABP6UED9</accession>